<keyword evidence="4" id="KW-0963">Cytoplasm</keyword>
<feature type="coiled-coil region" evidence="6">
    <location>
        <begin position="259"/>
        <end position="291"/>
    </location>
</feature>
<feature type="coiled-coil region" evidence="6">
    <location>
        <begin position="31"/>
        <end position="94"/>
    </location>
</feature>
<comment type="similarity">
    <text evidence="1 4">Belongs to the prokaryotic/mitochondrial release factor family.</text>
</comment>
<sequence>MHFDLETKRRQIAELEEQVNQPDFWNDPQNAAQVTKKLGALRSEVERFENLQQRLRSIVELAELAMEESDESVLPDLERELAEAEKIFRQVEISVLLSGEHDRSNAILSITPGAGGTDAQDWAAMLARMYQRWAQRHGFDFEILDYSEGKEAGIKSFTALVKGDYAYGLLKTERGVHRLVRISPFDADKSRHTSFAAVDVIPEIGEDIKVDIREEDLEIETFRSSGPGGQHMQKNETAVRITHKPTGIVVTCQSERSQHRNKEVALQILKARLYELERRKREEELAKLRGELPEISFGSQIRSYVLHPYKLVKDLRTEVETSDVESVLDGDLDEFIYAALKQEAAKKTTATVSEGASEKRSKP</sequence>
<gene>
    <name evidence="4" type="primary">prfB</name>
    <name evidence="8" type="ORF">M2350_000446</name>
</gene>
<dbReference type="PANTHER" id="PTHR43116:SF3">
    <property type="entry name" value="CLASS I PEPTIDE CHAIN RELEASE FACTOR"/>
    <property type="match status" value="1"/>
</dbReference>
<dbReference type="Gene3D" id="3.30.160.20">
    <property type="match status" value="1"/>
</dbReference>
<proteinExistence type="inferred from homology"/>
<dbReference type="NCBIfam" id="TIGR00020">
    <property type="entry name" value="prfB"/>
    <property type="match status" value="1"/>
</dbReference>
<organism evidence="8 9">
    <name type="scientific">Candidatus Fervidibacter sacchari</name>
    <dbReference type="NCBI Taxonomy" id="1448929"/>
    <lineage>
        <taxon>Bacteria</taxon>
        <taxon>Candidatus Fervidibacterota</taxon>
        <taxon>Candidatus Fervidibacter</taxon>
    </lineage>
</organism>
<dbReference type="InterPro" id="IPR004374">
    <property type="entry name" value="PrfB"/>
</dbReference>
<dbReference type="Proteomes" id="UP001204798">
    <property type="component" value="Unassembled WGS sequence"/>
</dbReference>
<name>A0ABT2EJB7_9BACT</name>
<keyword evidence="3 4" id="KW-0648">Protein biosynthesis</keyword>
<comment type="function">
    <text evidence="4">Peptide chain release factor 2 directs the termination of translation in response to the peptide chain termination codons UGA and UAA.</text>
</comment>
<comment type="PTM">
    <text evidence="4">Methylated by PrmC. Methylation increases the termination efficiency of RF2.</text>
</comment>
<dbReference type="Gene3D" id="3.30.70.1660">
    <property type="match status" value="1"/>
</dbReference>
<keyword evidence="9" id="KW-1185">Reference proteome</keyword>
<feature type="domain" description="Peptide chain release factor" evidence="7">
    <location>
        <begin position="63"/>
        <end position="173"/>
    </location>
</feature>
<evidence type="ECO:0000256" key="3">
    <source>
        <dbReference type="ARBA" id="ARBA00022917"/>
    </source>
</evidence>
<dbReference type="InterPro" id="IPR000352">
    <property type="entry name" value="Pep_chain_release_fac_I"/>
</dbReference>
<dbReference type="EMBL" id="JANUCP010000001">
    <property type="protein sequence ID" value="MCS3918049.1"/>
    <property type="molecule type" value="Genomic_DNA"/>
</dbReference>
<dbReference type="InterPro" id="IPR005139">
    <property type="entry name" value="PCRF"/>
</dbReference>
<evidence type="ECO:0000256" key="4">
    <source>
        <dbReference type="HAMAP-Rule" id="MF_00094"/>
    </source>
</evidence>
<comment type="subcellular location">
    <subcellularLocation>
        <location evidence="4">Cytoplasm</location>
    </subcellularLocation>
</comment>
<dbReference type="Pfam" id="PF00472">
    <property type="entry name" value="RF-1"/>
    <property type="match status" value="1"/>
</dbReference>
<evidence type="ECO:0000256" key="5">
    <source>
        <dbReference type="NCBIfam" id="TIGR00020"/>
    </source>
</evidence>
<dbReference type="Gene3D" id="1.20.58.410">
    <property type="entry name" value="Release factor"/>
    <property type="match status" value="1"/>
</dbReference>
<evidence type="ECO:0000256" key="2">
    <source>
        <dbReference type="ARBA" id="ARBA00022481"/>
    </source>
</evidence>
<feature type="modified residue" description="N5-methylglutamine" evidence="4">
    <location>
        <position position="230"/>
    </location>
</feature>
<dbReference type="SUPFAM" id="SSF75620">
    <property type="entry name" value="Release factor"/>
    <property type="match status" value="1"/>
</dbReference>
<dbReference type="SMART" id="SM00937">
    <property type="entry name" value="PCRF"/>
    <property type="match status" value="1"/>
</dbReference>
<dbReference type="Pfam" id="PF03462">
    <property type="entry name" value="PCRF"/>
    <property type="match status" value="1"/>
</dbReference>
<dbReference type="InterPro" id="IPR045853">
    <property type="entry name" value="Pep_chain_release_fac_I_sf"/>
</dbReference>
<evidence type="ECO:0000256" key="6">
    <source>
        <dbReference type="SAM" id="Coils"/>
    </source>
</evidence>
<keyword evidence="6" id="KW-0175">Coiled coil</keyword>
<evidence type="ECO:0000313" key="9">
    <source>
        <dbReference type="Proteomes" id="UP001204798"/>
    </source>
</evidence>
<comment type="caution">
    <text evidence="8">The sequence shown here is derived from an EMBL/GenBank/DDBJ whole genome shotgun (WGS) entry which is preliminary data.</text>
</comment>
<protein>
    <recommendedName>
        <fullName evidence="4 5">Peptide chain release factor 2</fullName>
        <shortName evidence="4">RF-2</shortName>
    </recommendedName>
</protein>
<keyword evidence="2 4" id="KW-0488">Methylation</keyword>
<dbReference type="HAMAP" id="MF_00094">
    <property type="entry name" value="Rel_fac_2"/>
    <property type="match status" value="1"/>
</dbReference>
<dbReference type="PANTHER" id="PTHR43116">
    <property type="entry name" value="PEPTIDE CHAIN RELEASE FACTOR 2"/>
    <property type="match status" value="1"/>
</dbReference>
<reference evidence="8 9" key="1">
    <citation type="submission" date="2022-08" db="EMBL/GenBank/DDBJ databases">
        <title>Bacterial and archaeal communities from various locations to study Microbial Dark Matter (Phase II).</title>
        <authorList>
            <person name="Stepanauskas R."/>
        </authorList>
    </citation>
    <scope>NUCLEOTIDE SEQUENCE [LARGE SCALE GENOMIC DNA]</scope>
    <source>
        <strain evidence="8 9">PD1</strain>
    </source>
</reference>
<evidence type="ECO:0000259" key="7">
    <source>
        <dbReference type="SMART" id="SM00937"/>
    </source>
</evidence>
<evidence type="ECO:0000256" key="1">
    <source>
        <dbReference type="ARBA" id="ARBA00010835"/>
    </source>
</evidence>
<evidence type="ECO:0000313" key="8">
    <source>
        <dbReference type="EMBL" id="MCS3918049.1"/>
    </source>
</evidence>
<accession>A0ABT2EJB7</accession>